<dbReference type="PANTHER" id="PTHR44147">
    <property type="entry name" value="DEHYDROGENASE/REDUCTASE SDR FAMILY MEMBER 1"/>
    <property type="match status" value="1"/>
</dbReference>
<dbReference type="InterPro" id="IPR036291">
    <property type="entry name" value="NAD(P)-bd_dom_sf"/>
</dbReference>
<dbReference type="SUPFAM" id="SSF51735">
    <property type="entry name" value="NAD(P)-binding Rossmann-fold domains"/>
    <property type="match status" value="1"/>
</dbReference>
<dbReference type="PANTHER" id="PTHR44147:SF2">
    <property type="entry name" value="DEHYDROGENASE_REDUCTASE SDR FAMILY MEMBER 1"/>
    <property type="match status" value="1"/>
</dbReference>
<accession>A0ABP0F1Q4</accession>
<dbReference type="PRINTS" id="PR00080">
    <property type="entry name" value="SDRFAMILY"/>
</dbReference>
<name>A0ABP0F1Q4_CLALP</name>
<dbReference type="Proteomes" id="UP001642483">
    <property type="component" value="Unassembled WGS sequence"/>
</dbReference>
<organism evidence="2 3">
    <name type="scientific">Clavelina lepadiformis</name>
    <name type="common">Light-bulb sea squirt</name>
    <name type="synonym">Ascidia lepadiformis</name>
    <dbReference type="NCBI Taxonomy" id="159417"/>
    <lineage>
        <taxon>Eukaryota</taxon>
        <taxon>Metazoa</taxon>
        <taxon>Chordata</taxon>
        <taxon>Tunicata</taxon>
        <taxon>Ascidiacea</taxon>
        <taxon>Aplousobranchia</taxon>
        <taxon>Clavelinidae</taxon>
        <taxon>Clavelina</taxon>
    </lineage>
</organism>
<dbReference type="Gene3D" id="3.40.50.720">
    <property type="entry name" value="NAD(P)-binding Rossmann-like Domain"/>
    <property type="match status" value="1"/>
</dbReference>
<sequence length="306" mass="33597">MPNLTGKVCLVTGASKGIGRGIALQLISCGATCYITGRDLTTLQDVKGETEERGSSGKCVPVQCDHSNEENTKKVFKKIASEQNGQLDLLVNNAYAAVSHVFGKSDVNFWDQDIAAWDLVNNVGLRNHYICSVYAARMMVPKRKGLIVNISSVGGKLFLFMPPYGIGKAANDRMAKDCAVELEKYNIAFVSLWPGMVQTEFITEFTESGDLGLRNAMKTECKRIKNSSETTEFPGKGIAHMLADKTILKKTGQILLTTDLADEYNFKDVNDKTIMKKTGQILLTTDLQMNTISKMSMEILQSVGEV</sequence>
<protein>
    <recommendedName>
        <fullName evidence="4">Dehydrogenase/reductase SDR family member 1</fullName>
    </recommendedName>
</protein>
<dbReference type="Pfam" id="PF00106">
    <property type="entry name" value="adh_short"/>
    <property type="match status" value="1"/>
</dbReference>
<reference evidence="2 3" key="1">
    <citation type="submission" date="2024-02" db="EMBL/GenBank/DDBJ databases">
        <authorList>
            <person name="Daric V."/>
            <person name="Darras S."/>
        </authorList>
    </citation>
    <scope>NUCLEOTIDE SEQUENCE [LARGE SCALE GENOMIC DNA]</scope>
</reference>
<evidence type="ECO:0000256" key="1">
    <source>
        <dbReference type="RuleBase" id="RU000363"/>
    </source>
</evidence>
<evidence type="ECO:0008006" key="4">
    <source>
        <dbReference type="Google" id="ProtNLM"/>
    </source>
</evidence>
<proteinExistence type="inferred from homology"/>
<dbReference type="InterPro" id="IPR002347">
    <property type="entry name" value="SDR_fam"/>
</dbReference>
<evidence type="ECO:0000313" key="3">
    <source>
        <dbReference type="Proteomes" id="UP001642483"/>
    </source>
</evidence>
<dbReference type="PRINTS" id="PR00081">
    <property type="entry name" value="GDHRDH"/>
</dbReference>
<comment type="caution">
    <text evidence="2">The sequence shown here is derived from an EMBL/GenBank/DDBJ whole genome shotgun (WGS) entry which is preliminary data.</text>
</comment>
<evidence type="ECO:0000313" key="2">
    <source>
        <dbReference type="EMBL" id="CAK8672212.1"/>
    </source>
</evidence>
<gene>
    <name evidence="2" type="ORF">CVLEPA_LOCUS1193</name>
</gene>
<comment type="similarity">
    <text evidence="1">Belongs to the short-chain dehydrogenases/reductases (SDR) family.</text>
</comment>
<dbReference type="EMBL" id="CAWYQH010000001">
    <property type="protein sequence ID" value="CAK8672212.1"/>
    <property type="molecule type" value="Genomic_DNA"/>
</dbReference>
<keyword evidence="3" id="KW-1185">Reference proteome</keyword>